<dbReference type="InParanoid" id="A0A1X7T310"/>
<proteinExistence type="predicted"/>
<name>A0A1X7T310_AMPQE</name>
<feature type="region of interest" description="Disordered" evidence="1">
    <location>
        <begin position="31"/>
        <end position="90"/>
    </location>
</feature>
<feature type="compositionally biased region" description="Low complexity" evidence="1">
    <location>
        <begin position="64"/>
        <end position="76"/>
    </location>
</feature>
<keyword evidence="2" id="KW-0812">Transmembrane</keyword>
<evidence type="ECO:0000256" key="1">
    <source>
        <dbReference type="SAM" id="MobiDB-lite"/>
    </source>
</evidence>
<protein>
    <submittedName>
        <fullName evidence="3">Uncharacterized protein</fullName>
    </submittedName>
</protein>
<evidence type="ECO:0000256" key="2">
    <source>
        <dbReference type="SAM" id="Phobius"/>
    </source>
</evidence>
<dbReference type="AlphaFoldDB" id="A0A1X7T310"/>
<accession>A0A1X7T310</accession>
<dbReference type="EnsemblMetazoa" id="Aqu2.1.08614_001">
    <property type="protein sequence ID" value="Aqu2.1.08614_001"/>
    <property type="gene ID" value="Aqu2.1.08614"/>
</dbReference>
<reference evidence="3" key="1">
    <citation type="submission" date="2017-05" db="UniProtKB">
        <authorList>
            <consortium name="EnsemblMetazoa"/>
        </authorList>
    </citation>
    <scope>IDENTIFICATION</scope>
</reference>
<feature type="compositionally biased region" description="Basic and acidic residues" evidence="1">
    <location>
        <begin position="33"/>
        <end position="44"/>
    </location>
</feature>
<sequence>MLSLSNHYRQNLQFIYIVCHFLWLIGLGGVKRSSSEKTPKKKDSPSLIRRKPMITESDSDDDFVPLPTKKPPVTVKPEPPATPVKNDVPPRLPVDVKIEFDVATPPKPPAVDREVKVKAG</sequence>
<keyword evidence="2" id="KW-0472">Membrane</keyword>
<feature type="transmembrane region" description="Helical" evidence="2">
    <location>
        <begin position="12"/>
        <end position="30"/>
    </location>
</feature>
<evidence type="ECO:0000313" key="3">
    <source>
        <dbReference type="EnsemblMetazoa" id="Aqu2.1.08614_001"/>
    </source>
</evidence>
<keyword evidence="2" id="KW-1133">Transmembrane helix</keyword>
<organism evidence="3">
    <name type="scientific">Amphimedon queenslandica</name>
    <name type="common">Sponge</name>
    <dbReference type="NCBI Taxonomy" id="400682"/>
    <lineage>
        <taxon>Eukaryota</taxon>
        <taxon>Metazoa</taxon>
        <taxon>Porifera</taxon>
        <taxon>Demospongiae</taxon>
        <taxon>Heteroscleromorpha</taxon>
        <taxon>Haplosclerida</taxon>
        <taxon>Niphatidae</taxon>
        <taxon>Amphimedon</taxon>
    </lineage>
</organism>